<dbReference type="InterPro" id="IPR036770">
    <property type="entry name" value="Ankyrin_rpt-contain_sf"/>
</dbReference>
<feature type="compositionally biased region" description="Basic and acidic residues" evidence="1">
    <location>
        <begin position="549"/>
        <end position="565"/>
    </location>
</feature>
<dbReference type="KEGG" id="lfa:LFA_1353"/>
<feature type="region of interest" description="Disordered" evidence="1">
    <location>
        <begin position="546"/>
        <end position="565"/>
    </location>
</feature>
<dbReference type="EMBL" id="LN614827">
    <property type="protein sequence ID" value="CEG56776.1"/>
    <property type="molecule type" value="Genomic_DNA"/>
</dbReference>
<dbReference type="SUPFAM" id="SSF48403">
    <property type="entry name" value="Ankyrin repeat"/>
    <property type="match status" value="1"/>
</dbReference>
<dbReference type="OrthoDB" id="5635382at2"/>
<sequence>MATVILVNYIHYDGIGDFQHLLDITKEIYPLALQSGIEVIPLVLCLSNLEESVKKRLNNLNMDLKTFIFTMEKKHPSLEELNQQFSEFVASEVELQRNLKNALIIIQISTATTKYQKDTLLRYCYPDIPIVNISEHAGLRTTASFHPFPRDFDERDKVTNEKNINDRWMGIAESLGKGALRYGIKLHSPLKISKEEALLTFTDQCYVRTLLKKESSQLIEKEELTDFINRTQIITAYLQEESSIIKFILYCLEHEKNSGKDILFHINSNPIFDPKLCYMHDVGELDNYFFSSMKNREDQFVVPKLESVLIKDGFQKYNFDNVEINVEVNVNGAIRIIRFGFSPTVKKTVRILAGFCLEDGDYNKLYHLADSIVGVCGDNTLEKALSHNKLPFLQSDNKYTFESAMHALYHIGLESLPHASLQLKQYFSNYFLNKNMRLDDASRREEILQTDWNEMHTAWAVVGDYLRKNHNFYNHLKNIFYEALLHASAQRGDVELLTIIYKNVPAINIALPNKIGQTALELATRGNHTSYLNEFSMLFEQLSDSMETQSKDEKSKSRPLSEQKDSFFFQNRSEFLQETNDKQPQSVMSGNRELC</sequence>
<gene>
    <name evidence="2" type="ORF">LFA_1353</name>
</gene>
<evidence type="ECO:0000256" key="1">
    <source>
        <dbReference type="SAM" id="MobiDB-lite"/>
    </source>
</evidence>
<evidence type="ECO:0000313" key="2">
    <source>
        <dbReference type="EMBL" id="CEG56776.1"/>
    </source>
</evidence>
<dbReference type="HOGENOM" id="CLU_458420_0_0_6"/>
<evidence type="ECO:0000313" key="3">
    <source>
        <dbReference type="Proteomes" id="UP000032430"/>
    </source>
</evidence>
<protein>
    <submittedName>
        <fullName evidence="2">Uncharacterized protein</fullName>
    </submittedName>
</protein>
<proteinExistence type="predicted"/>
<dbReference type="STRING" id="1212491.LFA_1353"/>
<accession>A0A098G474</accession>
<reference evidence="3" key="1">
    <citation type="submission" date="2014-09" db="EMBL/GenBank/DDBJ databases">
        <authorList>
            <person name="Gomez-Valero L."/>
        </authorList>
    </citation>
    <scope>NUCLEOTIDE SEQUENCE [LARGE SCALE GENOMIC DNA]</scope>
    <source>
        <strain evidence="3">ATCC700992</strain>
    </source>
</reference>
<dbReference type="RefSeq" id="WP_045095389.1">
    <property type="nucleotide sequence ID" value="NZ_LN614827.1"/>
</dbReference>
<keyword evidence="3" id="KW-1185">Reference proteome</keyword>
<name>A0A098G474_9GAMM</name>
<organism evidence="2 3">
    <name type="scientific">Legionella fallonii LLAP-10</name>
    <dbReference type="NCBI Taxonomy" id="1212491"/>
    <lineage>
        <taxon>Bacteria</taxon>
        <taxon>Pseudomonadati</taxon>
        <taxon>Pseudomonadota</taxon>
        <taxon>Gammaproteobacteria</taxon>
        <taxon>Legionellales</taxon>
        <taxon>Legionellaceae</taxon>
        <taxon>Legionella</taxon>
    </lineage>
</organism>
<dbReference type="AlphaFoldDB" id="A0A098G474"/>
<dbReference type="Proteomes" id="UP000032430">
    <property type="component" value="Chromosome I"/>
</dbReference>